<dbReference type="EMBL" id="JAOPHQ010001449">
    <property type="protein sequence ID" value="KAK0150673.1"/>
    <property type="molecule type" value="Genomic_DNA"/>
</dbReference>
<dbReference type="Proteomes" id="UP001174136">
    <property type="component" value="Unassembled WGS sequence"/>
</dbReference>
<feature type="coiled-coil region" evidence="1">
    <location>
        <begin position="276"/>
        <end position="303"/>
    </location>
</feature>
<feature type="compositionally biased region" description="Acidic residues" evidence="2">
    <location>
        <begin position="340"/>
        <end position="349"/>
    </location>
</feature>
<evidence type="ECO:0000256" key="2">
    <source>
        <dbReference type="SAM" id="MobiDB-lite"/>
    </source>
</evidence>
<sequence length="349" mass="38939">MLPSTAATPDKVKEEEVSEDSSGPPRVLTWISHSLASALPQPAGTSKPDNKEENESISQGVIGWIVQGIEKVVPQPDEIYRKQPDPEDVTEVHDIEDVPDAEPLAHIPVVEVESDQEEEQEKPLQLQPRMMEWLKQGIEKVVPKPEIYIHISQEAAAKRESQSQVKAEVAPPPPPPPPPPVQAAENKTESESNVVGWIVGGIGRMLPQPVPKKDSSDEVENIRIVQDMVLEEVEPDWDKQDNQPEEQPTQVNQGLQAEDGETQTDSGTTLKDTIKKETELSMLAQMEERLQRERLQAARVAEEMAWKAAEAAVRQLEAEEHIIIVEDMPPEASEQLPNIQEEENEDEPE</sequence>
<gene>
    <name evidence="3" type="ORF">N1851_008228</name>
</gene>
<dbReference type="AlphaFoldDB" id="A0AA47N1I1"/>
<name>A0AA47N1I1_MERPO</name>
<dbReference type="SUPFAM" id="SSF101447">
    <property type="entry name" value="Formin homology 2 domain (FH2 domain)"/>
    <property type="match status" value="1"/>
</dbReference>
<protein>
    <submittedName>
        <fullName evidence="3">Uncharacterized protein</fullName>
    </submittedName>
</protein>
<reference evidence="3" key="1">
    <citation type="journal article" date="2023" name="Front. Mar. Sci.">
        <title>A new Merluccius polli reference genome to investigate the effects of global change in West African waters.</title>
        <authorList>
            <person name="Mateo J.L."/>
            <person name="Blanco-Fernandez C."/>
            <person name="Garcia-Vazquez E."/>
            <person name="Machado-Schiaffino G."/>
        </authorList>
    </citation>
    <scope>NUCLEOTIDE SEQUENCE</scope>
    <source>
        <strain evidence="3">C29</strain>
        <tissue evidence="3">Fin</tissue>
    </source>
</reference>
<feature type="region of interest" description="Disordered" evidence="2">
    <location>
        <begin position="327"/>
        <end position="349"/>
    </location>
</feature>
<feature type="compositionally biased region" description="Polar residues" evidence="2">
    <location>
        <begin position="245"/>
        <end position="255"/>
    </location>
</feature>
<proteinExistence type="predicted"/>
<accession>A0AA47N1I1</accession>
<feature type="region of interest" description="Disordered" evidence="2">
    <location>
        <begin position="153"/>
        <end position="191"/>
    </location>
</feature>
<evidence type="ECO:0000313" key="4">
    <source>
        <dbReference type="Proteomes" id="UP001174136"/>
    </source>
</evidence>
<evidence type="ECO:0000256" key="1">
    <source>
        <dbReference type="SAM" id="Coils"/>
    </source>
</evidence>
<evidence type="ECO:0000313" key="3">
    <source>
        <dbReference type="EMBL" id="KAK0150673.1"/>
    </source>
</evidence>
<keyword evidence="4" id="KW-1185">Reference proteome</keyword>
<feature type="region of interest" description="Disordered" evidence="2">
    <location>
        <begin position="1"/>
        <end position="59"/>
    </location>
</feature>
<comment type="caution">
    <text evidence="3">The sequence shown here is derived from an EMBL/GenBank/DDBJ whole genome shotgun (WGS) entry which is preliminary data.</text>
</comment>
<organism evidence="3 4">
    <name type="scientific">Merluccius polli</name>
    <name type="common">Benguela hake</name>
    <name type="synonym">Merluccius cadenati</name>
    <dbReference type="NCBI Taxonomy" id="89951"/>
    <lineage>
        <taxon>Eukaryota</taxon>
        <taxon>Metazoa</taxon>
        <taxon>Chordata</taxon>
        <taxon>Craniata</taxon>
        <taxon>Vertebrata</taxon>
        <taxon>Euteleostomi</taxon>
        <taxon>Actinopterygii</taxon>
        <taxon>Neopterygii</taxon>
        <taxon>Teleostei</taxon>
        <taxon>Neoteleostei</taxon>
        <taxon>Acanthomorphata</taxon>
        <taxon>Zeiogadaria</taxon>
        <taxon>Gadariae</taxon>
        <taxon>Gadiformes</taxon>
        <taxon>Gadoidei</taxon>
        <taxon>Merlucciidae</taxon>
        <taxon>Merluccius</taxon>
    </lineage>
</organism>
<feature type="region of interest" description="Disordered" evidence="2">
    <location>
        <begin position="231"/>
        <end position="273"/>
    </location>
</feature>
<feature type="compositionally biased region" description="Pro residues" evidence="2">
    <location>
        <begin position="170"/>
        <end position="181"/>
    </location>
</feature>
<keyword evidence="1" id="KW-0175">Coiled coil</keyword>